<evidence type="ECO:0000256" key="2">
    <source>
        <dbReference type="ARBA" id="ARBA00022741"/>
    </source>
</evidence>
<keyword evidence="7" id="KW-1185">Reference proteome</keyword>
<dbReference type="EMBL" id="SLZU01000009">
    <property type="protein sequence ID" value="TCS62423.1"/>
    <property type="molecule type" value="Genomic_DNA"/>
</dbReference>
<keyword evidence="4" id="KW-0067">ATP-binding</keyword>
<dbReference type="Pfam" id="PF19279">
    <property type="entry name" value="YegS_C"/>
    <property type="match status" value="1"/>
</dbReference>
<evidence type="ECO:0000313" key="6">
    <source>
        <dbReference type="EMBL" id="TCS62423.1"/>
    </source>
</evidence>
<sequence>MAKQEKFYTPVPEASPPAEVCVLLNASSGNAENEAQTDALHNAFARYPGMFELRVMEGGNMLADTCRRAMKDGYRTIVAAGGDGTISGIAGQLAGSGRTMGIIPQGTFNFVARGLGIPEQIDEAIDLIAKGTARSFSLGEVNGATFVNNASLGIYPQVLKEREGTYRRWGRSRLAAHWSVLRTFASFSSPLRMKVTVDGKVMRAKTPLAFVARSAFQLEHFGLDGGDCIREGGFALFLAPDSSRMQLLSGALRLASGGMTSKRDFELICGREIVIETLSPSHVIAMDGETFPMTGPFHFRLRDDALRVIAPE</sequence>
<proteinExistence type="predicted"/>
<gene>
    <name evidence="6" type="ORF">EDD52_109163</name>
</gene>
<evidence type="ECO:0000259" key="5">
    <source>
        <dbReference type="PROSITE" id="PS50146"/>
    </source>
</evidence>
<dbReference type="GO" id="GO:0016301">
    <property type="term" value="F:kinase activity"/>
    <property type="evidence" value="ECO:0007669"/>
    <property type="project" value="UniProtKB-KW"/>
</dbReference>
<dbReference type="InterPro" id="IPR050187">
    <property type="entry name" value="Lipid_Phosphate_FormReg"/>
</dbReference>
<evidence type="ECO:0000313" key="7">
    <source>
        <dbReference type="Proteomes" id="UP000295696"/>
    </source>
</evidence>
<dbReference type="SUPFAM" id="SSF111331">
    <property type="entry name" value="NAD kinase/diacylglycerol kinase-like"/>
    <property type="match status" value="1"/>
</dbReference>
<evidence type="ECO:0000256" key="4">
    <source>
        <dbReference type="ARBA" id="ARBA00022840"/>
    </source>
</evidence>
<dbReference type="RefSeq" id="WP_165907546.1">
    <property type="nucleotide sequence ID" value="NZ_SLZU01000009.1"/>
</dbReference>
<accession>A0A4R3JBJ1</accession>
<protein>
    <submittedName>
        <fullName evidence="6">Diacylglycerol kinase family enzyme</fullName>
    </submittedName>
</protein>
<dbReference type="GO" id="GO:0005524">
    <property type="term" value="F:ATP binding"/>
    <property type="evidence" value="ECO:0007669"/>
    <property type="project" value="UniProtKB-KW"/>
</dbReference>
<organism evidence="6 7">
    <name type="scientific">Primorskyibacter sedentarius</name>
    <dbReference type="NCBI Taxonomy" id="745311"/>
    <lineage>
        <taxon>Bacteria</taxon>
        <taxon>Pseudomonadati</taxon>
        <taxon>Pseudomonadota</taxon>
        <taxon>Alphaproteobacteria</taxon>
        <taxon>Rhodobacterales</taxon>
        <taxon>Roseobacteraceae</taxon>
        <taxon>Primorskyibacter</taxon>
    </lineage>
</organism>
<dbReference type="PANTHER" id="PTHR12358:SF54">
    <property type="entry name" value="SPHINGOSINE KINASE RELATED PROTEIN"/>
    <property type="match status" value="1"/>
</dbReference>
<feature type="domain" description="DAGKc" evidence="5">
    <location>
        <begin position="15"/>
        <end position="145"/>
    </location>
</feature>
<dbReference type="PANTHER" id="PTHR12358">
    <property type="entry name" value="SPHINGOSINE KINASE"/>
    <property type="match status" value="1"/>
</dbReference>
<dbReference type="InterPro" id="IPR016064">
    <property type="entry name" value="NAD/diacylglycerol_kinase_sf"/>
</dbReference>
<dbReference type="InterPro" id="IPR017438">
    <property type="entry name" value="ATP-NAD_kinase_N"/>
</dbReference>
<reference evidence="6 7" key="1">
    <citation type="submission" date="2019-03" db="EMBL/GenBank/DDBJ databases">
        <title>Genomic Encyclopedia of Type Strains, Phase IV (KMG-IV): sequencing the most valuable type-strain genomes for metagenomic binning, comparative biology and taxonomic classification.</title>
        <authorList>
            <person name="Goeker M."/>
        </authorList>
    </citation>
    <scope>NUCLEOTIDE SEQUENCE [LARGE SCALE GENOMIC DNA]</scope>
    <source>
        <strain evidence="6 7">DSM 104836</strain>
    </source>
</reference>
<dbReference type="Gene3D" id="3.40.50.10330">
    <property type="entry name" value="Probable inorganic polyphosphate/atp-NAD kinase, domain 1"/>
    <property type="match status" value="1"/>
</dbReference>
<dbReference type="PROSITE" id="PS50146">
    <property type="entry name" value="DAGK"/>
    <property type="match status" value="1"/>
</dbReference>
<dbReference type="Pfam" id="PF00781">
    <property type="entry name" value="DAGK_cat"/>
    <property type="match status" value="1"/>
</dbReference>
<dbReference type="Proteomes" id="UP000295696">
    <property type="component" value="Unassembled WGS sequence"/>
</dbReference>
<dbReference type="AlphaFoldDB" id="A0A4R3JBJ1"/>
<dbReference type="InterPro" id="IPR045540">
    <property type="entry name" value="YegS/DAGK_C"/>
</dbReference>
<evidence type="ECO:0000256" key="1">
    <source>
        <dbReference type="ARBA" id="ARBA00022679"/>
    </source>
</evidence>
<keyword evidence="2" id="KW-0547">Nucleotide-binding</keyword>
<keyword evidence="3 6" id="KW-0418">Kinase</keyword>
<name>A0A4R3JBJ1_9RHOB</name>
<comment type="caution">
    <text evidence="6">The sequence shown here is derived from an EMBL/GenBank/DDBJ whole genome shotgun (WGS) entry which is preliminary data.</text>
</comment>
<evidence type="ECO:0000256" key="3">
    <source>
        <dbReference type="ARBA" id="ARBA00022777"/>
    </source>
</evidence>
<dbReference type="Gene3D" id="2.60.200.40">
    <property type="match status" value="1"/>
</dbReference>
<keyword evidence="1" id="KW-0808">Transferase</keyword>
<dbReference type="InterPro" id="IPR001206">
    <property type="entry name" value="Diacylglycerol_kinase_cat_dom"/>
</dbReference>